<evidence type="ECO:0000256" key="6">
    <source>
        <dbReference type="ARBA" id="ARBA00022729"/>
    </source>
</evidence>
<evidence type="ECO:0000256" key="10">
    <source>
        <dbReference type="RuleBase" id="RU004004"/>
    </source>
</evidence>
<feature type="chain" id="PRO_5019514704" evidence="12">
    <location>
        <begin position="24"/>
        <end position="675"/>
    </location>
</feature>
<dbReference type="NCBIfam" id="TIGR02517">
    <property type="entry name" value="type_II_gspD"/>
    <property type="match status" value="1"/>
</dbReference>
<feature type="compositionally biased region" description="Polar residues" evidence="11">
    <location>
        <begin position="645"/>
        <end position="665"/>
    </location>
</feature>
<comment type="subcellular location">
    <subcellularLocation>
        <location evidence="1 10">Cell outer membrane</location>
    </subcellularLocation>
</comment>
<feature type="domain" description="NolW-like" evidence="14">
    <location>
        <begin position="125"/>
        <end position="184"/>
    </location>
</feature>
<protein>
    <submittedName>
        <fullName evidence="16">Type II secretion system protein GspD</fullName>
    </submittedName>
</protein>
<evidence type="ECO:0000313" key="17">
    <source>
        <dbReference type="Proteomes" id="UP000293154"/>
    </source>
</evidence>
<evidence type="ECO:0000313" key="16">
    <source>
        <dbReference type="EMBL" id="QBH97772.1"/>
    </source>
</evidence>
<name>A0A411WNJ8_9GAMM</name>
<evidence type="ECO:0000256" key="4">
    <source>
        <dbReference type="ARBA" id="ARBA00022452"/>
    </source>
</evidence>
<feature type="domain" description="Type II/III secretion system secretin-like" evidence="13">
    <location>
        <begin position="430"/>
        <end position="594"/>
    </location>
</feature>
<keyword evidence="6 12" id="KW-0732">Signal</keyword>
<dbReference type="Gene3D" id="3.30.1370.120">
    <property type="match status" value="3"/>
</dbReference>
<keyword evidence="8" id="KW-0472">Membrane</keyword>
<dbReference type="GO" id="GO:0015627">
    <property type="term" value="C:type II protein secretion system complex"/>
    <property type="evidence" value="ECO:0007669"/>
    <property type="project" value="InterPro"/>
</dbReference>
<evidence type="ECO:0000256" key="1">
    <source>
        <dbReference type="ARBA" id="ARBA00004442"/>
    </source>
</evidence>
<evidence type="ECO:0000259" key="13">
    <source>
        <dbReference type="Pfam" id="PF00263"/>
    </source>
</evidence>
<feature type="domain" description="GspD-like N0" evidence="15">
    <location>
        <begin position="29"/>
        <end position="98"/>
    </location>
</feature>
<evidence type="ECO:0000256" key="3">
    <source>
        <dbReference type="ARBA" id="ARBA00022448"/>
    </source>
</evidence>
<dbReference type="PROSITE" id="PS00875">
    <property type="entry name" value="T2SP_D"/>
    <property type="match status" value="1"/>
</dbReference>
<keyword evidence="7" id="KW-0653">Protein transport</keyword>
<feature type="domain" description="NolW-like" evidence="14">
    <location>
        <begin position="191"/>
        <end position="259"/>
    </location>
</feature>
<dbReference type="Pfam" id="PF21305">
    <property type="entry name" value="type_II_gspD_N0"/>
    <property type="match status" value="1"/>
</dbReference>
<dbReference type="InterPro" id="IPR004846">
    <property type="entry name" value="T2SS/T3SS_dom"/>
</dbReference>
<dbReference type="Pfam" id="PF03958">
    <property type="entry name" value="Secretin_N"/>
    <property type="match status" value="3"/>
</dbReference>
<dbReference type="Proteomes" id="UP000293154">
    <property type="component" value="Chromosome"/>
</dbReference>
<dbReference type="Pfam" id="PF00263">
    <property type="entry name" value="Secretin"/>
    <property type="match status" value="1"/>
</dbReference>
<dbReference type="RefSeq" id="WP_130592703.1">
    <property type="nucleotide sequence ID" value="NZ_CP034752.1"/>
</dbReference>
<evidence type="ECO:0000259" key="15">
    <source>
        <dbReference type="Pfam" id="PF21305"/>
    </source>
</evidence>
<dbReference type="OrthoDB" id="9779724at2"/>
<evidence type="ECO:0000256" key="11">
    <source>
        <dbReference type="SAM" id="MobiDB-lite"/>
    </source>
</evidence>
<evidence type="ECO:0000256" key="12">
    <source>
        <dbReference type="SAM" id="SignalP"/>
    </source>
</evidence>
<dbReference type="PRINTS" id="PR00811">
    <property type="entry name" value="BCTERIALGSPD"/>
</dbReference>
<dbReference type="InterPro" id="IPR004845">
    <property type="entry name" value="T2SS_GspD_CS"/>
</dbReference>
<keyword evidence="17" id="KW-1185">Reference proteome</keyword>
<dbReference type="InterPro" id="IPR005644">
    <property type="entry name" value="NolW-like"/>
</dbReference>
<keyword evidence="3 10" id="KW-0813">Transport</keyword>
<keyword evidence="9" id="KW-0998">Cell outer membrane</keyword>
<sequence>MKRKICARSVLALLFLYSGHLIAADFSANFKDTDIREFIDVASRNLNKTILVDPAVQGKVSVRTYDLLTEEQYYQFFLSVLDLYGFSAIPMDNGMIKIVRSSTAKTAGVPVADTANPGKGDEIITRVVQMENVPVRDLAPLLRQLNDASGVGNVVNYEPSNVLLLTGKASSINRLVDLVHRVDASGVQQRETIPLQYGSAKEISDMLNNLSNEEQKGQSAPQLTAKVVADTRTNTLVLSGSSQAREKTRNLIKKLDRNENSQGNTRVFYLKYANAVKIAAVLTGIGDKIQTDKGGGAKASASLSSKNDLNITADDQTNSLVITAQPDVMQSLSQVIAKLDIRRAQVLVEAIIVEVQDGAGLNLGVQWATSNGISQFTNTGIPIFTARRGKDQLDIDGKFTATNPLTGVLGGYNGLATGFFNGDFGALLTALASDNKSDILSTPSVVTLDNREASFNVGQDVPVLSGSQSNTSGDNVFSTVERKTVGTKLKVTPLINDDNSVQMKIEQEVSSVDPTSAQSTLGPTFNTRTINNEVLVKSGQTVVLGGLVEDFTTQTVSKVPLLGDIPLIGQLFRSTSNTKAKRNLMVFIRPTVIRSDADYNYSSKVKYNKSREDQQYRIEENKIGIIPPIDPKVLPEYPDHLSPGTLGSTGTDETTQPIVPATTTPAPRGRNPFRD</sequence>
<keyword evidence="5" id="KW-0812">Transmembrane</keyword>
<feature type="signal peptide" evidence="12">
    <location>
        <begin position="1"/>
        <end position="23"/>
    </location>
</feature>
<organism evidence="16 17">
    <name type="scientific">Limnobaculum zhutongyuii</name>
    <dbReference type="NCBI Taxonomy" id="2498113"/>
    <lineage>
        <taxon>Bacteria</taxon>
        <taxon>Pseudomonadati</taxon>
        <taxon>Pseudomonadota</taxon>
        <taxon>Gammaproteobacteria</taxon>
        <taxon>Enterobacterales</taxon>
        <taxon>Budviciaceae</taxon>
        <taxon>Limnobaculum</taxon>
    </lineage>
</organism>
<evidence type="ECO:0000256" key="7">
    <source>
        <dbReference type="ARBA" id="ARBA00022927"/>
    </source>
</evidence>
<gene>
    <name evidence="16" type="primary">gspD</name>
    <name evidence="16" type="ORF">EKN56_15985</name>
</gene>
<evidence type="ECO:0000256" key="5">
    <source>
        <dbReference type="ARBA" id="ARBA00022692"/>
    </source>
</evidence>
<dbReference type="InterPro" id="IPR050810">
    <property type="entry name" value="Bact_Secretion_Sys_Channel"/>
</dbReference>
<evidence type="ECO:0000256" key="9">
    <source>
        <dbReference type="ARBA" id="ARBA00023237"/>
    </source>
</evidence>
<dbReference type="GO" id="GO:0009279">
    <property type="term" value="C:cell outer membrane"/>
    <property type="evidence" value="ECO:0007669"/>
    <property type="project" value="UniProtKB-SubCell"/>
</dbReference>
<feature type="region of interest" description="Disordered" evidence="11">
    <location>
        <begin position="634"/>
        <end position="675"/>
    </location>
</feature>
<evidence type="ECO:0000256" key="8">
    <source>
        <dbReference type="ARBA" id="ARBA00023136"/>
    </source>
</evidence>
<comment type="similarity">
    <text evidence="2">Belongs to the bacterial secretin family. GSP D subfamily.</text>
</comment>
<keyword evidence="4" id="KW-1134">Transmembrane beta strand</keyword>
<dbReference type="PANTHER" id="PTHR30332">
    <property type="entry name" value="PROBABLE GENERAL SECRETION PATHWAY PROTEIN D"/>
    <property type="match status" value="1"/>
</dbReference>
<feature type="domain" description="NolW-like" evidence="14">
    <location>
        <begin position="265"/>
        <end position="345"/>
    </location>
</feature>
<dbReference type="AlphaFoldDB" id="A0A411WNJ8"/>
<dbReference type="PANTHER" id="PTHR30332:SF24">
    <property type="entry name" value="SECRETIN GSPD-RELATED"/>
    <property type="match status" value="1"/>
</dbReference>
<dbReference type="EMBL" id="CP034752">
    <property type="protein sequence ID" value="QBH97772.1"/>
    <property type="molecule type" value="Genomic_DNA"/>
</dbReference>
<accession>A0A411WNJ8</accession>
<dbReference type="InterPro" id="IPR038591">
    <property type="entry name" value="NolW-like_sf"/>
</dbReference>
<dbReference type="KEGG" id="prag:EKN56_15985"/>
<dbReference type="InterPro" id="IPR001775">
    <property type="entry name" value="GspD/PilQ"/>
</dbReference>
<proteinExistence type="inferred from homology"/>
<dbReference type="GO" id="GO:0015628">
    <property type="term" value="P:protein secretion by the type II secretion system"/>
    <property type="evidence" value="ECO:0007669"/>
    <property type="project" value="InterPro"/>
</dbReference>
<reference evidence="16 17" key="1">
    <citation type="submission" date="2019-03" db="EMBL/GenBank/DDBJ databases">
        <title>Pragia sp. nov. isolated from the gut tract of Carduelis flavirostris.</title>
        <authorList>
            <person name="Ge Y."/>
        </authorList>
    </citation>
    <scope>NUCLEOTIDE SEQUENCE [LARGE SCALE GENOMIC DNA]</scope>
    <source>
        <strain evidence="16 17">CF-458</strain>
    </source>
</reference>
<dbReference type="InterPro" id="IPR013356">
    <property type="entry name" value="T2SS_GspD"/>
</dbReference>
<dbReference type="InterPro" id="IPR049371">
    <property type="entry name" value="GspD-like_N0"/>
</dbReference>
<evidence type="ECO:0000259" key="14">
    <source>
        <dbReference type="Pfam" id="PF03958"/>
    </source>
</evidence>
<evidence type="ECO:0000256" key="2">
    <source>
        <dbReference type="ARBA" id="ARBA00006980"/>
    </source>
</evidence>